<comment type="caution">
    <text evidence="2">The sequence shown here is derived from an EMBL/GenBank/DDBJ whole genome shotgun (WGS) entry which is preliminary data.</text>
</comment>
<proteinExistence type="predicted"/>
<evidence type="ECO:0000313" key="3">
    <source>
        <dbReference type="Proteomes" id="UP001145742"/>
    </source>
</evidence>
<gene>
    <name evidence="2" type="ORF">WISP_142768</name>
</gene>
<name>A0ABQ9CMK9_9PASS</name>
<feature type="region of interest" description="Disordered" evidence="1">
    <location>
        <begin position="59"/>
        <end position="95"/>
    </location>
</feature>
<feature type="compositionally biased region" description="Polar residues" evidence="1">
    <location>
        <begin position="65"/>
        <end position="78"/>
    </location>
</feature>
<reference evidence="2" key="1">
    <citation type="submission" date="2019-10" db="EMBL/GenBank/DDBJ databases">
        <authorList>
            <person name="Soares A.E.R."/>
            <person name="Aleixo A."/>
            <person name="Schneider P."/>
            <person name="Miyaki C.Y."/>
            <person name="Schneider M.P."/>
            <person name="Mello C."/>
            <person name="Vasconcelos A.T.R."/>
        </authorList>
    </citation>
    <scope>NUCLEOTIDE SEQUENCE</scope>
    <source>
        <tissue evidence="2">Muscle</tissue>
    </source>
</reference>
<sequence>METRTRSWGKMVAKAMVQAIATMQGVVFDARSHYDAISSYSDSPRRDLLVQRTLERMVGRRESPQHGSCQFLKTNSPPSCKAEPYTLPENLADSI</sequence>
<evidence type="ECO:0000256" key="1">
    <source>
        <dbReference type="SAM" id="MobiDB-lite"/>
    </source>
</evidence>
<dbReference type="Proteomes" id="UP001145742">
    <property type="component" value="Unassembled WGS sequence"/>
</dbReference>
<accession>A0ABQ9CMK9</accession>
<protein>
    <submittedName>
        <fullName evidence="2">Uncharacterized protein</fullName>
    </submittedName>
</protein>
<dbReference type="EMBL" id="WHWB01034739">
    <property type="protein sequence ID" value="KAJ7404914.1"/>
    <property type="molecule type" value="Genomic_DNA"/>
</dbReference>
<evidence type="ECO:0000313" key="2">
    <source>
        <dbReference type="EMBL" id="KAJ7404914.1"/>
    </source>
</evidence>
<keyword evidence="3" id="KW-1185">Reference proteome</keyword>
<organism evidence="2 3">
    <name type="scientific">Willisornis vidua</name>
    <name type="common">Xingu scale-backed antbird</name>
    <dbReference type="NCBI Taxonomy" id="1566151"/>
    <lineage>
        <taxon>Eukaryota</taxon>
        <taxon>Metazoa</taxon>
        <taxon>Chordata</taxon>
        <taxon>Craniata</taxon>
        <taxon>Vertebrata</taxon>
        <taxon>Euteleostomi</taxon>
        <taxon>Archelosauria</taxon>
        <taxon>Archosauria</taxon>
        <taxon>Dinosauria</taxon>
        <taxon>Saurischia</taxon>
        <taxon>Theropoda</taxon>
        <taxon>Coelurosauria</taxon>
        <taxon>Aves</taxon>
        <taxon>Neognathae</taxon>
        <taxon>Neoaves</taxon>
        <taxon>Telluraves</taxon>
        <taxon>Australaves</taxon>
        <taxon>Passeriformes</taxon>
        <taxon>Thamnophilidae</taxon>
        <taxon>Willisornis</taxon>
    </lineage>
</organism>